<evidence type="ECO:0000313" key="7">
    <source>
        <dbReference type="Proteomes" id="UP000324143"/>
    </source>
</evidence>
<proteinExistence type="predicted"/>
<dbReference type="EMBL" id="VSIX01000029">
    <property type="protein sequence ID" value="TYB31775.1"/>
    <property type="molecule type" value="Genomic_DNA"/>
</dbReference>
<organism evidence="6 7">
    <name type="scientific">Candidatus Mcinerneyibacterium aminivorans</name>
    <dbReference type="NCBI Taxonomy" id="2703815"/>
    <lineage>
        <taxon>Bacteria</taxon>
        <taxon>Candidatus Macinerneyibacteriota</taxon>
        <taxon>Candidatus Mcinerneyibacteria</taxon>
        <taxon>Candidatus Mcinerneyibacteriales</taxon>
        <taxon>Candidatus Mcinerneyibacteriaceae</taxon>
        <taxon>Candidatus Mcinerneyibacterium</taxon>
    </lineage>
</organism>
<dbReference type="InterPro" id="IPR052719">
    <property type="entry name" value="CvpA-like"/>
</dbReference>
<evidence type="ECO:0000256" key="4">
    <source>
        <dbReference type="ARBA" id="ARBA00023136"/>
    </source>
</evidence>
<feature type="transmembrane region" description="Helical" evidence="5">
    <location>
        <begin position="101"/>
        <end position="122"/>
    </location>
</feature>
<feature type="transmembrane region" description="Helical" evidence="5">
    <location>
        <begin position="6"/>
        <end position="39"/>
    </location>
</feature>
<gene>
    <name evidence="6" type="ORF">FXF47_02575</name>
</gene>
<name>A0A5D0MIM5_9BACT</name>
<protein>
    <submittedName>
        <fullName evidence="6">CvpA family protein</fullName>
    </submittedName>
</protein>
<dbReference type="GO" id="GO:0016020">
    <property type="term" value="C:membrane"/>
    <property type="evidence" value="ECO:0007669"/>
    <property type="project" value="UniProtKB-SubCell"/>
</dbReference>
<evidence type="ECO:0000256" key="1">
    <source>
        <dbReference type="ARBA" id="ARBA00004141"/>
    </source>
</evidence>
<keyword evidence="7" id="KW-1185">Reference proteome</keyword>
<accession>A0A5D0MIM5</accession>
<dbReference type="PANTHER" id="PTHR36926">
    <property type="entry name" value="COLICIN V PRODUCTION PROTEIN"/>
    <property type="match status" value="1"/>
</dbReference>
<keyword evidence="2 5" id="KW-0812">Transmembrane</keyword>
<evidence type="ECO:0000256" key="3">
    <source>
        <dbReference type="ARBA" id="ARBA00022989"/>
    </source>
</evidence>
<dbReference type="GO" id="GO:0009403">
    <property type="term" value="P:toxin biosynthetic process"/>
    <property type="evidence" value="ECO:0007669"/>
    <property type="project" value="InterPro"/>
</dbReference>
<evidence type="ECO:0000313" key="6">
    <source>
        <dbReference type="EMBL" id="TYB31775.1"/>
    </source>
</evidence>
<evidence type="ECO:0000256" key="5">
    <source>
        <dbReference type="SAM" id="Phobius"/>
    </source>
</evidence>
<dbReference type="InterPro" id="IPR003825">
    <property type="entry name" value="Colicin-V_CvpA"/>
</dbReference>
<sequence>MYIDIFLAIITMIIVFFSMKKGFFMEIFHIFSLLIAFWITKNYYYIISNSLLKGISNSTIRVLLSYTIMFVAVFIFALLIFSKIRDYVGRSKNINTIDKTMGGLFGILKSLLIFEIILLLIIKFEILTVSQITKNSYIGKFLVIVSNDLNLF</sequence>
<dbReference type="PANTHER" id="PTHR36926:SF1">
    <property type="entry name" value="COLICIN V PRODUCTION PROTEIN"/>
    <property type="match status" value="1"/>
</dbReference>
<keyword evidence="3 5" id="KW-1133">Transmembrane helix</keyword>
<comment type="subcellular location">
    <subcellularLocation>
        <location evidence="1">Membrane</location>
        <topology evidence="1">Multi-pass membrane protein</topology>
    </subcellularLocation>
</comment>
<reference evidence="6" key="1">
    <citation type="submission" date="2019-08" db="EMBL/GenBank/DDBJ databases">
        <title>Genomic characterization of a novel candidate phylum (ARYD3) from a high temperature, high salinity tertiary oil reservoir in north central Oklahoma, USA.</title>
        <authorList>
            <person name="Youssef N.H."/>
            <person name="Yadav A."/>
            <person name="Elshahed M.S."/>
        </authorList>
    </citation>
    <scope>NUCLEOTIDE SEQUENCE [LARGE SCALE GENOMIC DNA]</scope>
    <source>
        <strain evidence="6">ARYD3</strain>
    </source>
</reference>
<dbReference type="AlphaFoldDB" id="A0A5D0MIM5"/>
<feature type="transmembrane region" description="Helical" evidence="5">
    <location>
        <begin position="60"/>
        <end position="81"/>
    </location>
</feature>
<keyword evidence="4 5" id="KW-0472">Membrane</keyword>
<comment type="caution">
    <text evidence="6">The sequence shown here is derived from an EMBL/GenBank/DDBJ whole genome shotgun (WGS) entry which is preliminary data.</text>
</comment>
<evidence type="ECO:0000256" key="2">
    <source>
        <dbReference type="ARBA" id="ARBA00022692"/>
    </source>
</evidence>
<dbReference type="Pfam" id="PF02674">
    <property type="entry name" value="Colicin_V"/>
    <property type="match status" value="1"/>
</dbReference>
<dbReference type="Proteomes" id="UP000324143">
    <property type="component" value="Unassembled WGS sequence"/>
</dbReference>